<comment type="function">
    <text evidence="9">Condenses 4-methyl-5-(beta-hydroxyethyl)thiazole monophosphate (THZ-P) and 2-methyl-4-amino-5-hydroxymethyl pyrimidine pyrophosphate (HMP-PP) to form thiamine monophosphate (TMP).</text>
</comment>
<evidence type="ECO:0000256" key="6">
    <source>
        <dbReference type="ARBA" id="ARBA00047334"/>
    </source>
</evidence>
<evidence type="ECO:0000259" key="12">
    <source>
        <dbReference type="Pfam" id="PF02581"/>
    </source>
</evidence>
<evidence type="ECO:0000313" key="14">
    <source>
        <dbReference type="Proteomes" id="UP001596143"/>
    </source>
</evidence>
<reference evidence="14" key="1">
    <citation type="journal article" date="2019" name="Int. J. Syst. Evol. Microbiol.">
        <title>The Global Catalogue of Microorganisms (GCM) 10K type strain sequencing project: providing services to taxonomists for standard genome sequencing and annotation.</title>
        <authorList>
            <consortium name="The Broad Institute Genomics Platform"/>
            <consortium name="The Broad Institute Genome Sequencing Center for Infectious Disease"/>
            <person name="Wu L."/>
            <person name="Ma J."/>
        </authorList>
    </citation>
    <scope>NUCLEOTIDE SEQUENCE [LARGE SCALE GENOMIC DNA]</scope>
    <source>
        <strain evidence="14">CGMCC 1.15790</strain>
    </source>
</reference>
<evidence type="ECO:0000256" key="7">
    <source>
        <dbReference type="ARBA" id="ARBA00047851"/>
    </source>
</evidence>
<comment type="catalytic activity">
    <reaction evidence="7 9 10">
        <text>2-(2-carboxy-4-methylthiazol-5-yl)ethyl phosphate + 4-amino-2-methyl-5-(diphosphooxymethyl)pyrimidine + 2 H(+) = thiamine phosphate + CO2 + diphosphate</text>
        <dbReference type="Rhea" id="RHEA:47848"/>
        <dbReference type="ChEBI" id="CHEBI:15378"/>
        <dbReference type="ChEBI" id="CHEBI:16526"/>
        <dbReference type="ChEBI" id="CHEBI:33019"/>
        <dbReference type="ChEBI" id="CHEBI:37575"/>
        <dbReference type="ChEBI" id="CHEBI:57841"/>
        <dbReference type="ChEBI" id="CHEBI:62890"/>
        <dbReference type="EC" id="2.5.1.3"/>
    </reaction>
</comment>
<name>A0ABW0UAI5_9BACI</name>
<gene>
    <name evidence="9 13" type="primary">thiE</name>
    <name evidence="13" type="ORF">ACFPTR_10610</name>
</gene>
<dbReference type="InterPro" id="IPR022998">
    <property type="entry name" value="ThiamineP_synth_TenI"/>
</dbReference>
<accession>A0ABW0UAI5</accession>
<dbReference type="Proteomes" id="UP001596143">
    <property type="component" value="Unassembled WGS sequence"/>
</dbReference>
<comment type="caution">
    <text evidence="13">The sequence shown here is derived from an EMBL/GenBank/DDBJ whole genome shotgun (WGS) entry which is preliminary data.</text>
</comment>
<feature type="binding site" evidence="9">
    <location>
        <position position="73"/>
    </location>
    <ligand>
        <name>Mg(2+)</name>
        <dbReference type="ChEBI" id="CHEBI:18420"/>
    </ligand>
</feature>
<evidence type="ECO:0000256" key="11">
    <source>
        <dbReference type="RuleBase" id="RU004253"/>
    </source>
</evidence>
<dbReference type="PANTHER" id="PTHR20857">
    <property type="entry name" value="THIAMINE-PHOSPHATE PYROPHOSPHORYLASE"/>
    <property type="match status" value="1"/>
</dbReference>
<feature type="binding site" evidence="9">
    <location>
        <position position="140"/>
    </location>
    <ligand>
        <name>4-amino-2-methyl-5-(diphosphooxymethyl)pyrimidine</name>
        <dbReference type="ChEBI" id="CHEBI:57841"/>
    </ligand>
</feature>
<dbReference type="InterPro" id="IPR036206">
    <property type="entry name" value="ThiamineP_synth_sf"/>
</dbReference>
<feature type="domain" description="Thiamine phosphate synthase/TenI" evidence="12">
    <location>
        <begin position="8"/>
        <end position="192"/>
    </location>
</feature>
<feature type="binding site" evidence="9">
    <location>
        <begin position="137"/>
        <end position="139"/>
    </location>
    <ligand>
        <name>2-[(2R,5Z)-2-carboxy-4-methylthiazol-5(2H)-ylidene]ethyl phosphate</name>
        <dbReference type="ChEBI" id="CHEBI:62899"/>
    </ligand>
</feature>
<organism evidence="13 14">
    <name type="scientific">Aliibacillus thermotolerans</name>
    <dbReference type="NCBI Taxonomy" id="1834418"/>
    <lineage>
        <taxon>Bacteria</taxon>
        <taxon>Bacillati</taxon>
        <taxon>Bacillota</taxon>
        <taxon>Bacilli</taxon>
        <taxon>Bacillales</taxon>
        <taxon>Bacillaceae</taxon>
        <taxon>Aliibacillus</taxon>
    </lineage>
</organism>
<evidence type="ECO:0000256" key="3">
    <source>
        <dbReference type="ARBA" id="ARBA00022723"/>
    </source>
</evidence>
<dbReference type="GO" id="GO:0004789">
    <property type="term" value="F:thiamine-phosphate diphosphorylase activity"/>
    <property type="evidence" value="ECO:0007669"/>
    <property type="project" value="UniProtKB-EC"/>
</dbReference>
<dbReference type="CDD" id="cd00564">
    <property type="entry name" value="TMP_TenI"/>
    <property type="match status" value="1"/>
</dbReference>
<evidence type="ECO:0000313" key="13">
    <source>
        <dbReference type="EMBL" id="MFC5629304.1"/>
    </source>
</evidence>
<evidence type="ECO:0000256" key="1">
    <source>
        <dbReference type="ARBA" id="ARBA00005165"/>
    </source>
</evidence>
<evidence type="ECO:0000256" key="9">
    <source>
        <dbReference type="HAMAP-Rule" id="MF_00097"/>
    </source>
</evidence>
<comment type="cofactor">
    <cofactor evidence="9">
        <name>Mg(2+)</name>
        <dbReference type="ChEBI" id="CHEBI:18420"/>
    </cofactor>
    <text evidence="9">Binds 1 Mg(2+) ion per subunit.</text>
</comment>
<feature type="binding site" evidence="9">
    <location>
        <begin position="189"/>
        <end position="190"/>
    </location>
    <ligand>
        <name>2-[(2R,5Z)-2-carboxy-4-methylthiazol-5(2H)-ylidene]ethyl phosphate</name>
        <dbReference type="ChEBI" id="CHEBI:62899"/>
    </ligand>
</feature>
<comment type="similarity">
    <text evidence="9 10">Belongs to the thiamine-phosphate synthase family.</text>
</comment>
<dbReference type="EMBL" id="JBHSPF010000058">
    <property type="protein sequence ID" value="MFC5629304.1"/>
    <property type="molecule type" value="Genomic_DNA"/>
</dbReference>
<dbReference type="SUPFAM" id="SSF51391">
    <property type="entry name" value="Thiamin phosphate synthase"/>
    <property type="match status" value="1"/>
</dbReference>
<dbReference type="HAMAP" id="MF_00097">
    <property type="entry name" value="TMP_synthase"/>
    <property type="match status" value="1"/>
</dbReference>
<dbReference type="Gene3D" id="3.20.20.70">
    <property type="entry name" value="Aldolase class I"/>
    <property type="match status" value="1"/>
</dbReference>
<feature type="binding site" evidence="9">
    <location>
        <position position="92"/>
    </location>
    <ligand>
        <name>Mg(2+)</name>
        <dbReference type="ChEBI" id="CHEBI:18420"/>
    </ligand>
</feature>
<keyword evidence="4 9" id="KW-0460">Magnesium</keyword>
<dbReference type="InterPro" id="IPR013785">
    <property type="entry name" value="Aldolase_TIM"/>
</dbReference>
<feature type="binding site" evidence="9">
    <location>
        <position position="111"/>
    </location>
    <ligand>
        <name>4-amino-2-methyl-5-(diphosphooxymethyl)pyrimidine</name>
        <dbReference type="ChEBI" id="CHEBI:57841"/>
    </ligand>
</feature>
<dbReference type="Pfam" id="PF02581">
    <property type="entry name" value="TMP-TENI"/>
    <property type="match status" value="1"/>
</dbReference>
<keyword evidence="14" id="KW-1185">Reference proteome</keyword>
<comment type="catalytic activity">
    <reaction evidence="8 9 10">
        <text>2-[(2R,5Z)-2-carboxy-4-methylthiazol-5(2H)-ylidene]ethyl phosphate + 4-amino-2-methyl-5-(diphosphooxymethyl)pyrimidine + 2 H(+) = thiamine phosphate + CO2 + diphosphate</text>
        <dbReference type="Rhea" id="RHEA:47844"/>
        <dbReference type="ChEBI" id="CHEBI:15378"/>
        <dbReference type="ChEBI" id="CHEBI:16526"/>
        <dbReference type="ChEBI" id="CHEBI:33019"/>
        <dbReference type="ChEBI" id="CHEBI:37575"/>
        <dbReference type="ChEBI" id="CHEBI:57841"/>
        <dbReference type="ChEBI" id="CHEBI:62899"/>
        <dbReference type="EC" id="2.5.1.3"/>
    </reaction>
</comment>
<keyword evidence="5 9" id="KW-0784">Thiamine biosynthesis</keyword>
<feature type="binding site" evidence="9">
    <location>
        <position position="169"/>
    </location>
    <ligand>
        <name>2-[(2R,5Z)-2-carboxy-4-methylthiazol-5(2H)-ylidene]ethyl phosphate</name>
        <dbReference type="ChEBI" id="CHEBI:62899"/>
    </ligand>
</feature>
<evidence type="ECO:0000256" key="5">
    <source>
        <dbReference type="ARBA" id="ARBA00022977"/>
    </source>
</evidence>
<proteinExistence type="inferred from homology"/>
<protein>
    <recommendedName>
        <fullName evidence="9">Thiamine-phosphate synthase</fullName>
        <shortName evidence="9">TP synthase</shortName>
        <shortName evidence="9">TPS</shortName>
        <ecNumber evidence="9">2.5.1.3</ecNumber>
    </recommendedName>
    <alternativeName>
        <fullName evidence="9">Thiamine-phosphate pyrophosphorylase</fullName>
        <shortName evidence="9">TMP pyrophosphorylase</shortName>
        <shortName evidence="9">TMP-PPase</shortName>
    </alternativeName>
</protein>
<dbReference type="EC" id="2.5.1.3" evidence="9"/>
<evidence type="ECO:0000256" key="10">
    <source>
        <dbReference type="RuleBase" id="RU003826"/>
    </source>
</evidence>
<evidence type="ECO:0000256" key="2">
    <source>
        <dbReference type="ARBA" id="ARBA00022679"/>
    </source>
</evidence>
<comment type="pathway">
    <text evidence="1 9 11">Cofactor biosynthesis; thiamine diphosphate biosynthesis; thiamine phosphate from 4-amino-2-methyl-5-diphosphomethylpyrimidine and 4-methyl-5-(2-phosphoethyl)-thiazole: step 1/1.</text>
</comment>
<comment type="catalytic activity">
    <reaction evidence="6 9 10">
        <text>4-methyl-5-(2-phosphooxyethyl)-thiazole + 4-amino-2-methyl-5-(diphosphooxymethyl)pyrimidine + H(+) = thiamine phosphate + diphosphate</text>
        <dbReference type="Rhea" id="RHEA:22328"/>
        <dbReference type="ChEBI" id="CHEBI:15378"/>
        <dbReference type="ChEBI" id="CHEBI:33019"/>
        <dbReference type="ChEBI" id="CHEBI:37575"/>
        <dbReference type="ChEBI" id="CHEBI:57841"/>
        <dbReference type="ChEBI" id="CHEBI:58296"/>
        <dbReference type="EC" id="2.5.1.3"/>
    </reaction>
</comment>
<dbReference type="PANTHER" id="PTHR20857:SF15">
    <property type="entry name" value="THIAMINE-PHOSPHATE SYNTHASE"/>
    <property type="match status" value="1"/>
</dbReference>
<dbReference type="InterPro" id="IPR034291">
    <property type="entry name" value="TMP_synthase"/>
</dbReference>
<sequence length="216" mass="23410">MNRHILSLYFIMGSNNTNESPVHVLQQAIEGGITCFQFREKGHGALVGKEKQQLARELQQVCQANGVPFFVNDDLKLALELEADGIHVGQDDIPVREIKKLAPASMLVGVSAKTLEEAKSAVEDGADYIGTGPMFITSTKEDADVPVGPERIRFLREEGMTLPIVGIGGIDEKNAHHVLEAGADGIAVISAISMSRHPKQATSDLKKILMENGRNE</sequence>
<feature type="binding site" evidence="9">
    <location>
        <begin position="37"/>
        <end position="41"/>
    </location>
    <ligand>
        <name>4-amino-2-methyl-5-(diphosphooxymethyl)pyrimidine</name>
        <dbReference type="ChEBI" id="CHEBI:57841"/>
    </ligand>
</feature>
<dbReference type="NCBIfam" id="TIGR00693">
    <property type="entry name" value="thiE"/>
    <property type="match status" value="1"/>
</dbReference>
<evidence type="ECO:0000256" key="4">
    <source>
        <dbReference type="ARBA" id="ARBA00022842"/>
    </source>
</evidence>
<keyword evidence="2 9" id="KW-0808">Transferase</keyword>
<feature type="binding site" evidence="9">
    <location>
        <position position="72"/>
    </location>
    <ligand>
        <name>4-amino-2-methyl-5-(diphosphooxymethyl)pyrimidine</name>
        <dbReference type="ChEBI" id="CHEBI:57841"/>
    </ligand>
</feature>
<dbReference type="RefSeq" id="WP_270896876.1">
    <property type="nucleotide sequence ID" value="NZ_JBHSPF010000058.1"/>
</dbReference>
<evidence type="ECO:0000256" key="8">
    <source>
        <dbReference type="ARBA" id="ARBA00047883"/>
    </source>
</evidence>
<keyword evidence="3 9" id="KW-0479">Metal-binding</keyword>